<dbReference type="InterPro" id="IPR039873">
    <property type="entry name" value="CCDC78"/>
</dbReference>
<organism evidence="2">
    <name type="scientific">Tetraselmis chuii</name>
    <dbReference type="NCBI Taxonomy" id="63592"/>
    <lineage>
        <taxon>Eukaryota</taxon>
        <taxon>Viridiplantae</taxon>
        <taxon>Chlorophyta</taxon>
        <taxon>core chlorophytes</taxon>
        <taxon>Chlorodendrophyceae</taxon>
        <taxon>Chlorodendrales</taxon>
        <taxon>Chlorodendraceae</taxon>
        <taxon>Tetraselmis</taxon>
    </lineage>
</organism>
<gene>
    <name evidence="2" type="ORF">TCHU04912_LOCUS18747</name>
</gene>
<dbReference type="PANTHER" id="PTHR22106:SF5">
    <property type="entry name" value="COILED-COIL DOMAIN-CONTAINING PROTEIN 78"/>
    <property type="match status" value="1"/>
</dbReference>
<feature type="region of interest" description="Disordered" evidence="1">
    <location>
        <begin position="1"/>
        <end position="20"/>
    </location>
</feature>
<sequence length="293" mass="32807">MQEPKNFQDPNSQYSYERSLRRQVTRPASPLFPCDFVPTARCSRCASCAIDQRCALALFRLGQIAALQERCQELDAQGVRRLGAPSEGGSAGSQEQQHRTLLAENGILLEEIAGMRRQLAELRCQQPSPGSHGHSSGSQREREMDQDAQQLTEELDRLKSQNSDLASASRELKEVRRQNESLQASNTALEARVAELTAKIAELDAEQENSTFGHLRKTMKEFTLNTVMELEKKTTAAATRAAAAEEQLDELQKYMSQSTVTYQKEIVRLRRVVAKYAPEELQPRPGTATRDNV</sequence>
<dbReference type="PANTHER" id="PTHR22106">
    <property type="entry name" value="COILED-COIL DOMAIN-CONTAINING PROTEIN 78"/>
    <property type="match status" value="1"/>
</dbReference>
<dbReference type="AlphaFoldDB" id="A0A7S1X971"/>
<name>A0A7S1X971_9CHLO</name>
<proteinExistence type="predicted"/>
<evidence type="ECO:0000256" key="1">
    <source>
        <dbReference type="SAM" id="MobiDB-lite"/>
    </source>
</evidence>
<protein>
    <submittedName>
        <fullName evidence="2">Uncharacterized protein</fullName>
    </submittedName>
</protein>
<feature type="region of interest" description="Disordered" evidence="1">
    <location>
        <begin position="124"/>
        <end position="184"/>
    </location>
</feature>
<reference evidence="2" key="1">
    <citation type="submission" date="2021-01" db="EMBL/GenBank/DDBJ databases">
        <authorList>
            <person name="Corre E."/>
            <person name="Pelletier E."/>
            <person name="Niang G."/>
            <person name="Scheremetjew M."/>
            <person name="Finn R."/>
            <person name="Kale V."/>
            <person name="Holt S."/>
            <person name="Cochrane G."/>
            <person name="Meng A."/>
            <person name="Brown T."/>
            <person name="Cohen L."/>
        </authorList>
    </citation>
    <scope>NUCLEOTIDE SEQUENCE</scope>
    <source>
        <strain evidence="2">PLY429</strain>
    </source>
</reference>
<accession>A0A7S1X971</accession>
<evidence type="ECO:0000313" key="2">
    <source>
        <dbReference type="EMBL" id="CAD9216503.1"/>
    </source>
</evidence>
<dbReference type="GO" id="GO:0005737">
    <property type="term" value="C:cytoplasm"/>
    <property type="evidence" value="ECO:0007669"/>
    <property type="project" value="TreeGrafter"/>
</dbReference>
<dbReference type="EMBL" id="HBGG01035901">
    <property type="protein sequence ID" value="CAD9216503.1"/>
    <property type="molecule type" value="Transcribed_RNA"/>
</dbReference>
<feature type="compositionally biased region" description="Basic and acidic residues" evidence="1">
    <location>
        <begin position="170"/>
        <end position="179"/>
    </location>
</feature>
<feature type="compositionally biased region" description="Low complexity" evidence="1">
    <location>
        <begin position="125"/>
        <end position="138"/>
    </location>
</feature>